<feature type="compositionally biased region" description="Polar residues" evidence="1">
    <location>
        <begin position="41"/>
        <end position="51"/>
    </location>
</feature>
<evidence type="ECO:0000313" key="2">
    <source>
        <dbReference type="EMBL" id="CAB3400555.1"/>
    </source>
</evidence>
<dbReference type="AlphaFoldDB" id="A0A8S1EKS0"/>
<evidence type="ECO:0000256" key="1">
    <source>
        <dbReference type="SAM" id="MobiDB-lite"/>
    </source>
</evidence>
<feature type="compositionally biased region" description="Polar residues" evidence="1">
    <location>
        <begin position="142"/>
        <end position="159"/>
    </location>
</feature>
<proteinExistence type="predicted"/>
<keyword evidence="3" id="KW-1185">Reference proteome</keyword>
<feature type="compositionally biased region" description="Low complexity" evidence="1">
    <location>
        <begin position="122"/>
        <end position="141"/>
    </location>
</feature>
<comment type="caution">
    <text evidence="2">The sequence shown here is derived from an EMBL/GenBank/DDBJ whole genome shotgun (WGS) entry which is preliminary data.</text>
</comment>
<dbReference type="EMBL" id="CADEPM010000002">
    <property type="protein sequence ID" value="CAB3400555.1"/>
    <property type="molecule type" value="Genomic_DNA"/>
</dbReference>
<dbReference type="Proteomes" id="UP000494206">
    <property type="component" value="Unassembled WGS sequence"/>
</dbReference>
<reference evidence="2 3" key="1">
    <citation type="submission" date="2020-04" db="EMBL/GenBank/DDBJ databases">
        <authorList>
            <person name="Laetsch R D."/>
            <person name="Stevens L."/>
            <person name="Kumar S."/>
            <person name="Blaxter L. M."/>
        </authorList>
    </citation>
    <scope>NUCLEOTIDE SEQUENCE [LARGE SCALE GENOMIC DNA]</scope>
</reference>
<feature type="region of interest" description="Disordered" evidence="1">
    <location>
        <begin position="308"/>
        <end position="352"/>
    </location>
</feature>
<organism evidence="2 3">
    <name type="scientific">Caenorhabditis bovis</name>
    <dbReference type="NCBI Taxonomy" id="2654633"/>
    <lineage>
        <taxon>Eukaryota</taxon>
        <taxon>Metazoa</taxon>
        <taxon>Ecdysozoa</taxon>
        <taxon>Nematoda</taxon>
        <taxon>Chromadorea</taxon>
        <taxon>Rhabditida</taxon>
        <taxon>Rhabditina</taxon>
        <taxon>Rhabditomorpha</taxon>
        <taxon>Rhabditoidea</taxon>
        <taxon>Rhabditidae</taxon>
        <taxon>Peloderinae</taxon>
        <taxon>Caenorhabditis</taxon>
    </lineage>
</organism>
<feature type="compositionally biased region" description="Polar residues" evidence="1">
    <location>
        <begin position="99"/>
        <end position="109"/>
    </location>
</feature>
<feature type="region of interest" description="Disordered" evidence="1">
    <location>
        <begin position="1"/>
        <end position="187"/>
    </location>
</feature>
<accession>A0A8S1EKS0</accession>
<gene>
    <name evidence="2" type="ORF">CBOVIS_LOCUS3467</name>
</gene>
<feature type="compositionally biased region" description="Low complexity" evidence="1">
    <location>
        <begin position="329"/>
        <end position="339"/>
    </location>
</feature>
<sequence length="352" mass="36389">MPNMGSGLPQQQTHPNMPIGSQGLFGMSSSNVMGQPPPMQPSSTHSGQNQAGFMRPGPNLNPPQHTQPQHPQFNQSANVAPNPTLGQSSMKPGMMPFGQGTQNPSSQAANPPPFGRFGSGFGSEFSSASSNTSITSSSNPNNILNQSMEQSGLSSNRNILQGAKAPSNPAGMGIGNASQANLNAAPRMGPPPIHMSTAQVPAVHGSSVKPPMGPGGSGFMPGAMNQGNRMGMGAMSSVANAMPSMSTNPPMDYQHQRMHPNQSTLPMQQPGMMRGGPQMGIGSGPAPAYAAASMGSMPQGNPGIIGVVNNGPQAHQQPGHYFQNDPRMQQQPPQSYGQQPFGGPGNMPPPQF</sequence>
<evidence type="ECO:0000313" key="3">
    <source>
        <dbReference type="Proteomes" id="UP000494206"/>
    </source>
</evidence>
<feature type="compositionally biased region" description="Polar residues" evidence="1">
    <location>
        <begin position="76"/>
        <end position="90"/>
    </location>
</feature>
<protein>
    <submittedName>
        <fullName evidence="2">Uncharacterized protein</fullName>
    </submittedName>
</protein>
<feature type="compositionally biased region" description="Low complexity" evidence="1">
    <location>
        <begin position="62"/>
        <end position="75"/>
    </location>
</feature>
<name>A0A8S1EKS0_9PELO</name>